<keyword evidence="1" id="KW-1133">Transmembrane helix</keyword>
<dbReference type="SMART" id="SM00028">
    <property type="entry name" value="TPR"/>
    <property type="match status" value="1"/>
</dbReference>
<accession>A0A3B1CJW9</accession>
<name>A0A3B1CJW9_9ZZZZ</name>
<dbReference type="InterPro" id="IPR011990">
    <property type="entry name" value="TPR-like_helical_dom_sf"/>
</dbReference>
<evidence type="ECO:0000313" key="2">
    <source>
        <dbReference type="EMBL" id="VAX24284.1"/>
    </source>
</evidence>
<keyword evidence="1" id="KW-0472">Membrane</keyword>
<gene>
    <name evidence="2" type="ORF">MNBD_NITROSPINAE02-111</name>
</gene>
<proteinExistence type="predicted"/>
<reference evidence="2" key="1">
    <citation type="submission" date="2018-06" db="EMBL/GenBank/DDBJ databases">
        <authorList>
            <person name="Zhirakovskaya E."/>
        </authorList>
    </citation>
    <scope>NUCLEOTIDE SEQUENCE</scope>
</reference>
<protein>
    <submittedName>
        <fullName evidence="2">Uncharacterized protein</fullName>
    </submittedName>
</protein>
<feature type="transmembrane region" description="Helical" evidence="1">
    <location>
        <begin position="162"/>
        <end position="182"/>
    </location>
</feature>
<sequence length="248" mass="27457">MKRLLTIGLVIFASTQIALAQTDAQKFNSANRLYLEHEYEKAIDLYSSIDISNPDLEYNLASAYFKAGKIGKAIVHLSRSLKLRPGDEDALANLRYIRSVKHDRENKTEQSHVINAVVAVANALPINNMIAITLFAYLLAAACALALILWNGVMGAKLSRWLIFFVAITIVCAGLTGYRIAWFERTDRAIAIENSIDAYSGPSDITDHLFTFHEGTEVTIGRKDGVYVFVTLSSGLSGWARLESLEKI</sequence>
<dbReference type="InterPro" id="IPR019734">
    <property type="entry name" value="TPR_rpt"/>
</dbReference>
<dbReference type="Gene3D" id="1.25.40.10">
    <property type="entry name" value="Tetratricopeptide repeat domain"/>
    <property type="match status" value="1"/>
</dbReference>
<organism evidence="2">
    <name type="scientific">hydrothermal vent metagenome</name>
    <dbReference type="NCBI Taxonomy" id="652676"/>
    <lineage>
        <taxon>unclassified sequences</taxon>
        <taxon>metagenomes</taxon>
        <taxon>ecological metagenomes</taxon>
    </lineage>
</organism>
<dbReference type="AlphaFoldDB" id="A0A3B1CJW9"/>
<evidence type="ECO:0000256" key="1">
    <source>
        <dbReference type="SAM" id="Phobius"/>
    </source>
</evidence>
<feature type="transmembrane region" description="Helical" evidence="1">
    <location>
        <begin position="129"/>
        <end position="150"/>
    </location>
</feature>
<keyword evidence="1" id="KW-0812">Transmembrane</keyword>
<dbReference type="EMBL" id="UOGE01000093">
    <property type="protein sequence ID" value="VAX24284.1"/>
    <property type="molecule type" value="Genomic_DNA"/>
</dbReference>
<dbReference type="PROSITE" id="PS50005">
    <property type="entry name" value="TPR"/>
    <property type="match status" value="1"/>
</dbReference>
<dbReference type="SUPFAM" id="SSF48452">
    <property type="entry name" value="TPR-like"/>
    <property type="match status" value="1"/>
</dbReference>